<proteinExistence type="predicted"/>
<protein>
    <submittedName>
        <fullName evidence="1">GNAT family N-acetyltransferase</fullName>
    </submittedName>
</protein>
<keyword evidence="2" id="KW-1185">Reference proteome</keyword>
<comment type="caution">
    <text evidence="1">The sequence shown here is derived from an EMBL/GenBank/DDBJ whole genome shotgun (WGS) entry which is preliminary data.</text>
</comment>
<evidence type="ECO:0000313" key="2">
    <source>
        <dbReference type="Proteomes" id="UP000616151"/>
    </source>
</evidence>
<dbReference type="EMBL" id="JAENHL010000007">
    <property type="protein sequence ID" value="MBK1867295.1"/>
    <property type="molecule type" value="Genomic_DNA"/>
</dbReference>
<name>A0ACC5R3V1_9HYPH</name>
<reference evidence="1" key="1">
    <citation type="submission" date="2021-01" db="EMBL/GenBank/DDBJ databases">
        <authorList>
            <person name="Sun Q."/>
        </authorList>
    </citation>
    <scope>NUCLEOTIDE SEQUENCE</scope>
    <source>
        <strain evidence="1">YIM B02566</strain>
    </source>
</reference>
<sequence>MEVPVLETPRLRLRAHEVADFPDVMAMWSLDAVTHYIGGKPMRPDECWTRILRYRGLWPLVGFGYWAVEEKASGRFVGDVGFGDFHRMIEPPIRGFPEAGWVLGPDFHGKGYASEAVAAALHWLDQAGKGRSVCIIDPANRPSLRIAEKSGFREYQRTIFMGDEVILLERA</sequence>
<dbReference type="Proteomes" id="UP000616151">
    <property type="component" value="Unassembled WGS sequence"/>
</dbReference>
<accession>A0ACC5R3V1</accession>
<evidence type="ECO:0000313" key="1">
    <source>
        <dbReference type="EMBL" id="MBK1867295.1"/>
    </source>
</evidence>
<gene>
    <name evidence="1" type="ORF">JHL16_13145</name>
</gene>
<organism evidence="1 2">
    <name type="scientific">Taklimakanibacter albus</name>
    <dbReference type="NCBI Taxonomy" id="2800327"/>
    <lineage>
        <taxon>Bacteria</taxon>
        <taxon>Pseudomonadati</taxon>
        <taxon>Pseudomonadota</taxon>
        <taxon>Alphaproteobacteria</taxon>
        <taxon>Hyphomicrobiales</taxon>
        <taxon>Aestuariivirgaceae</taxon>
        <taxon>Taklimakanibacter</taxon>
    </lineage>
</organism>